<dbReference type="GO" id="GO:0016747">
    <property type="term" value="F:acyltransferase activity, transferring groups other than amino-acyl groups"/>
    <property type="evidence" value="ECO:0007669"/>
    <property type="project" value="InterPro"/>
</dbReference>
<dbReference type="InterPro" id="IPR016181">
    <property type="entry name" value="Acyl_CoA_acyltransferase"/>
</dbReference>
<proteinExistence type="predicted"/>
<dbReference type="Gene3D" id="3.40.630.30">
    <property type="match status" value="1"/>
</dbReference>
<gene>
    <name evidence="2" type="ORF">KSF_027100</name>
</gene>
<sequence length="166" mass="19329">MIFRRYTPADRSTCIAILDSNMPRFFSNQDRTEFLAFLDAPVGMYNVLEEQHGHIIGCGGIATRCQERVGVLTWGMIHARYHRQGWGRLLAFLRLRQLTTYPTIQKIILNTSQETVGFYEKLGFHTTDFVANFYGEGLHCFKMEQQIGDEFQQRLKVLETQLKYPI</sequence>
<dbReference type="Proteomes" id="UP000597444">
    <property type="component" value="Unassembled WGS sequence"/>
</dbReference>
<accession>A0A8J3N084</accession>
<evidence type="ECO:0000259" key="1">
    <source>
        <dbReference type="PROSITE" id="PS51186"/>
    </source>
</evidence>
<dbReference type="EMBL" id="BNJK01000001">
    <property type="protein sequence ID" value="GHO92662.1"/>
    <property type="molecule type" value="Genomic_DNA"/>
</dbReference>
<protein>
    <submittedName>
        <fullName evidence="2">N-acetyltransferase</fullName>
    </submittedName>
</protein>
<organism evidence="2 3">
    <name type="scientific">Reticulibacter mediterranei</name>
    <dbReference type="NCBI Taxonomy" id="2778369"/>
    <lineage>
        <taxon>Bacteria</taxon>
        <taxon>Bacillati</taxon>
        <taxon>Chloroflexota</taxon>
        <taxon>Ktedonobacteria</taxon>
        <taxon>Ktedonobacterales</taxon>
        <taxon>Reticulibacteraceae</taxon>
        <taxon>Reticulibacter</taxon>
    </lineage>
</organism>
<evidence type="ECO:0000313" key="2">
    <source>
        <dbReference type="EMBL" id="GHO92662.1"/>
    </source>
</evidence>
<dbReference type="AlphaFoldDB" id="A0A8J3N084"/>
<dbReference type="SUPFAM" id="SSF55729">
    <property type="entry name" value="Acyl-CoA N-acyltransferases (Nat)"/>
    <property type="match status" value="1"/>
</dbReference>
<feature type="domain" description="N-acetyltransferase" evidence="1">
    <location>
        <begin position="1"/>
        <end position="148"/>
    </location>
</feature>
<evidence type="ECO:0000313" key="3">
    <source>
        <dbReference type="Proteomes" id="UP000597444"/>
    </source>
</evidence>
<dbReference type="RefSeq" id="WP_220203482.1">
    <property type="nucleotide sequence ID" value="NZ_BNJK01000001.1"/>
</dbReference>
<dbReference type="InterPro" id="IPR000182">
    <property type="entry name" value="GNAT_dom"/>
</dbReference>
<dbReference type="Pfam" id="PF13673">
    <property type="entry name" value="Acetyltransf_10"/>
    <property type="match status" value="1"/>
</dbReference>
<keyword evidence="3" id="KW-1185">Reference proteome</keyword>
<dbReference type="PROSITE" id="PS51186">
    <property type="entry name" value="GNAT"/>
    <property type="match status" value="1"/>
</dbReference>
<reference evidence="2" key="1">
    <citation type="submission" date="2020-10" db="EMBL/GenBank/DDBJ databases">
        <title>Taxonomic study of unclassified bacteria belonging to the class Ktedonobacteria.</title>
        <authorList>
            <person name="Yabe S."/>
            <person name="Wang C.M."/>
            <person name="Zheng Y."/>
            <person name="Sakai Y."/>
            <person name="Cavaletti L."/>
            <person name="Monciardini P."/>
            <person name="Donadio S."/>
        </authorList>
    </citation>
    <scope>NUCLEOTIDE SEQUENCE</scope>
    <source>
        <strain evidence="2">ID150040</strain>
    </source>
</reference>
<comment type="caution">
    <text evidence="2">The sequence shown here is derived from an EMBL/GenBank/DDBJ whole genome shotgun (WGS) entry which is preliminary data.</text>
</comment>
<name>A0A8J3N084_9CHLR</name>